<reference evidence="3 4" key="1">
    <citation type="submission" date="2020-02" db="EMBL/GenBank/DDBJ databases">
        <title>Genome sequence of strain CCNWXJ40-4.</title>
        <authorList>
            <person name="Gao J."/>
            <person name="Sun J."/>
        </authorList>
    </citation>
    <scope>NUCLEOTIDE SEQUENCE [LARGE SCALE GENOMIC DNA]</scope>
    <source>
        <strain evidence="3 4">CCNWXJ 40-4</strain>
    </source>
</reference>
<dbReference type="PROSITE" id="PS50043">
    <property type="entry name" value="HTH_LUXR_2"/>
    <property type="match status" value="1"/>
</dbReference>
<accession>A0A6G4WJA3</accession>
<keyword evidence="1" id="KW-0238">DNA-binding</keyword>
<sequence length="543" mass="59243">MEGLDHLERGRNHYEQRAWAEAYRMLSLADQETPLGASDLERLAMAAYLVGRDDEYLRTLERAHNAYLNSDQCARAVRCAFWLAFRVLMRGEMGRANGWLARAQRLLEGDASECAEQGYLLLPVAQGLKLRGYEAAYAAAAEAAAIGERCGDLDLIACARMEQGRIRLQQGQVEAGLALLDETMVMVTGGELSPLVTGLMYCSVIAACQQVYAFDRTREWTVALTHWCEGQPDMVAFVGACRVHRAEIMQLRGTWPEAIEEARRAGVRSQGIDRRAAAAALYQQAEVHRLQGEFAAAEEAYRGASQLGLEPQPGLALLRLVQGRTDAAATAVRRVVGASTDLLKRMSLLPAYIEITLAGDDVEDARNACRELEDIARSFGTGVPSAIAAEARGAVDLADGDAQAALGSLRRAFEVWQRIEAPYAAARVRVLIGLACRAVGDDDGTSLEIDAARSIFERLGATPDLARIDSLMKCAPSGHSHGLTPRELQVLRLVATGESNKAVADELFLSERTIERHLSNIFTKLDLSTRTAATAWAYEHSLI</sequence>
<dbReference type="SUPFAM" id="SSF48452">
    <property type="entry name" value="TPR-like"/>
    <property type="match status" value="1"/>
</dbReference>
<dbReference type="EMBL" id="JAAKZF010000067">
    <property type="protein sequence ID" value="NGO54841.1"/>
    <property type="molecule type" value="Genomic_DNA"/>
</dbReference>
<comment type="caution">
    <text evidence="3">The sequence shown here is derived from an EMBL/GenBank/DDBJ whole genome shotgun (WGS) entry which is preliminary data.</text>
</comment>
<dbReference type="InterPro" id="IPR036388">
    <property type="entry name" value="WH-like_DNA-bd_sf"/>
</dbReference>
<dbReference type="CDD" id="cd06170">
    <property type="entry name" value="LuxR_C_like"/>
    <property type="match status" value="1"/>
</dbReference>
<dbReference type="PROSITE" id="PS00622">
    <property type="entry name" value="HTH_LUXR_1"/>
    <property type="match status" value="1"/>
</dbReference>
<dbReference type="GO" id="GO:0003677">
    <property type="term" value="F:DNA binding"/>
    <property type="evidence" value="ECO:0007669"/>
    <property type="project" value="UniProtKB-KW"/>
</dbReference>
<evidence type="ECO:0000313" key="4">
    <source>
        <dbReference type="Proteomes" id="UP001642900"/>
    </source>
</evidence>
<dbReference type="AlphaFoldDB" id="A0A6G4WJA3"/>
<dbReference type="PRINTS" id="PR00038">
    <property type="entry name" value="HTHLUXR"/>
</dbReference>
<dbReference type="InterPro" id="IPR039420">
    <property type="entry name" value="WalR-like"/>
</dbReference>
<dbReference type="Gene3D" id="1.25.40.10">
    <property type="entry name" value="Tetratricopeptide repeat domain"/>
    <property type="match status" value="1"/>
</dbReference>
<dbReference type="SUPFAM" id="SSF46894">
    <property type="entry name" value="C-terminal effector domain of the bipartite response regulators"/>
    <property type="match status" value="1"/>
</dbReference>
<evidence type="ECO:0000256" key="1">
    <source>
        <dbReference type="ARBA" id="ARBA00023125"/>
    </source>
</evidence>
<proteinExistence type="predicted"/>
<dbReference type="Gene3D" id="1.10.10.10">
    <property type="entry name" value="Winged helix-like DNA-binding domain superfamily/Winged helix DNA-binding domain"/>
    <property type="match status" value="1"/>
</dbReference>
<protein>
    <submittedName>
        <fullName evidence="3">Response regulator transcription factor</fullName>
    </submittedName>
</protein>
<keyword evidence="4" id="KW-1185">Reference proteome</keyword>
<gene>
    <name evidence="3" type="ORF">G6N73_27625</name>
</gene>
<dbReference type="GO" id="GO:0006355">
    <property type="term" value="P:regulation of DNA-templated transcription"/>
    <property type="evidence" value="ECO:0007669"/>
    <property type="project" value="InterPro"/>
</dbReference>
<feature type="domain" description="HTH luxR-type" evidence="2">
    <location>
        <begin position="476"/>
        <end position="541"/>
    </location>
</feature>
<dbReference type="InterPro" id="IPR016032">
    <property type="entry name" value="Sig_transdc_resp-reg_C-effctor"/>
</dbReference>
<evidence type="ECO:0000313" key="3">
    <source>
        <dbReference type="EMBL" id="NGO54841.1"/>
    </source>
</evidence>
<dbReference type="InterPro" id="IPR000792">
    <property type="entry name" value="Tscrpt_reg_LuxR_C"/>
</dbReference>
<dbReference type="Proteomes" id="UP001642900">
    <property type="component" value="Unassembled WGS sequence"/>
</dbReference>
<dbReference type="SMART" id="SM00421">
    <property type="entry name" value="HTH_LUXR"/>
    <property type="match status" value="1"/>
</dbReference>
<dbReference type="InterPro" id="IPR011990">
    <property type="entry name" value="TPR-like_helical_dom_sf"/>
</dbReference>
<dbReference type="Pfam" id="PF00196">
    <property type="entry name" value="GerE"/>
    <property type="match status" value="1"/>
</dbReference>
<evidence type="ECO:0000259" key="2">
    <source>
        <dbReference type="PROSITE" id="PS50043"/>
    </source>
</evidence>
<name>A0A6G4WJA3_9HYPH</name>
<organism evidence="3 4">
    <name type="scientific">Allomesorhizobium camelthorni</name>
    <dbReference type="NCBI Taxonomy" id="475069"/>
    <lineage>
        <taxon>Bacteria</taxon>
        <taxon>Pseudomonadati</taxon>
        <taxon>Pseudomonadota</taxon>
        <taxon>Alphaproteobacteria</taxon>
        <taxon>Hyphomicrobiales</taxon>
        <taxon>Phyllobacteriaceae</taxon>
        <taxon>Allomesorhizobium</taxon>
    </lineage>
</organism>
<dbReference type="PANTHER" id="PTHR43214:SF43">
    <property type="entry name" value="TWO-COMPONENT RESPONSE REGULATOR"/>
    <property type="match status" value="1"/>
</dbReference>
<dbReference type="PANTHER" id="PTHR43214">
    <property type="entry name" value="TWO-COMPONENT RESPONSE REGULATOR"/>
    <property type="match status" value="1"/>
</dbReference>